<evidence type="ECO:0000256" key="10">
    <source>
        <dbReference type="RuleBase" id="RU003826"/>
    </source>
</evidence>
<evidence type="ECO:0000256" key="3">
    <source>
        <dbReference type="ARBA" id="ARBA00022723"/>
    </source>
</evidence>
<feature type="binding site" evidence="9">
    <location>
        <position position="111"/>
    </location>
    <ligand>
        <name>4-amino-2-methyl-5-(diphosphooxymethyl)pyrimidine</name>
        <dbReference type="ChEBI" id="CHEBI:57841"/>
    </ligand>
</feature>
<evidence type="ECO:0000256" key="11">
    <source>
        <dbReference type="RuleBase" id="RU004253"/>
    </source>
</evidence>
<feature type="binding site" evidence="9">
    <location>
        <position position="174"/>
    </location>
    <ligand>
        <name>2-[(2R,5Z)-2-carboxy-4-methylthiazol-5(2H)-ylidene]ethyl phosphate</name>
        <dbReference type="ChEBI" id="CHEBI:62899"/>
    </ligand>
</feature>
<feature type="domain" description="Thiamine phosphate synthase/TenI" evidence="12">
    <location>
        <begin position="11"/>
        <end position="196"/>
    </location>
</feature>
<dbReference type="HAMAP" id="MF_00097">
    <property type="entry name" value="TMP_synthase"/>
    <property type="match status" value="1"/>
</dbReference>
<evidence type="ECO:0000256" key="2">
    <source>
        <dbReference type="ARBA" id="ARBA00022679"/>
    </source>
</evidence>
<name>A0A953N9W9_9BURK</name>
<comment type="catalytic activity">
    <reaction evidence="7 9 10">
        <text>2-(2-carboxy-4-methylthiazol-5-yl)ethyl phosphate + 4-amino-2-methyl-5-(diphosphooxymethyl)pyrimidine + 2 H(+) = thiamine phosphate + CO2 + diphosphate</text>
        <dbReference type="Rhea" id="RHEA:47848"/>
        <dbReference type="ChEBI" id="CHEBI:15378"/>
        <dbReference type="ChEBI" id="CHEBI:16526"/>
        <dbReference type="ChEBI" id="CHEBI:33019"/>
        <dbReference type="ChEBI" id="CHEBI:37575"/>
        <dbReference type="ChEBI" id="CHEBI:57841"/>
        <dbReference type="ChEBI" id="CHEBI:62890"/>
        <dbReference type="EC" id="2.5.1.3"/>
    </reaction>
</comment>
<evidence type="ECO:0000256" key="8">
    <source>
        <dbReference type="ARBA" id="ARBA00047883"/>
    </source>
</evidence>
<dbReference type="GO" id="GO:0004789">
    <property type="term" value="F:thiamine-phosphate diphosphorylase activity"/>
    <property type="evidence" value="ECO:0007669"/>
    <property type="project" value="UniProtKB-UniRule"/>
</dbReference>
<dbReference type="SUPFAM" id="SSF51391">
    <property type="entry name" value="Thiamin phosphate synthase"/>
    <property type="match status" value="1"/>
</dbReference>
<evidence type="ECO:0000313" key="14">
    <source>
        <dbReference type="Proteomes" id="UP000739565"/>
    </source>
</evidence>
<keyword evidence="14" id="KW-1185">Reference proteome</keyword>
<comment type="catalytic activity">
    <reaction evidence="8 9 10">
        <text>2-[(2R,5Z)-2-carboxy-4-methylthiazol-5(2H)-ylidene]ethyl phosphate + 4-amino-2-methyl-5-(diphosphooxymethyl)pyrimidine + 2 H(+) = thiamine phosphate + CO2 + diphosphate</text>
        <dbReference type="Rhea" id="RHEA:47844"/>
        <dbReference type="ChEBI" id="CHEBI:15378"/>
        <dbReference type="ChEBI" id="CHEBI:16526"/>
        <dbReference type="ChEBI" id="CHEBI:33019"/>
        <dbReference type="ChEBI" id="CHEBI:37575"/>
        <dbReference type="ChEBI" id="CHEBI:57841"/>
        <dbReference type="ChEBI" id="CHEBI:62899"/>
        <dbReference type="EC" id="2.5.1.3"/>
    </reaction>
</comment>
<feature type="binding site" evidence="9">
    <location>
        <position position="92"/>
    </location>
    <ligand>
        <name>Mg(2+)</name>
        <dbReference type="ChEBI" id="CHEBI:18420"/>
    </ligand>
</feature>
<comment type="similarity">
    <text evidence="9 10">Belongs to the thiamine-phosphate synthase family.</text>
</comment>
<dbReference type="PANTHER" id="PTHR20857:SF15">
    <property type="entry name" value="THIAMINE-PHOSPHATE SYNTHASE"/>
    <property type="match status" value="1"/>
</dbReference>
<dbReference type="CDD" id="cd00564">
    <property type="entry name" value="TMP_TenI"/>
    <property type="match status" value="1"/>
</dbReference>
<dbReference type="InterPro" id="IPR022998">
    <property type="entry name" value="ThiamineP_synth_TenI"/>
</dbReference>
<organism evidence="13 14">
    <name type="scientific">Zwartia hollandica</name>
    <dbReference type="NCBI Taxonomy" id="324606"/>
    <lineage>
        <taxon>Bacteria</taxon>
        <taxon>Pseudomonadati</taxon>
        <taxon>Pseudomonadota</taxon>
        <taxon>Betaproteobacteria</taxon>
        <taxon>Burkholderiales</taxon>
        <taxon>Alcaligenaceae</taxon>
        <taxon>Zwartia</taxon>
    </lineage>
</organism>
<keyword evidence="4 9" id="KW-0460">Magnesium</keyword>
<reference evidence="13" key="1">
    <citation type="submission" date="2021-07" db="EMBL/GenBank/DDBJ databases">
        <title>New genus and species of the family Alcaligenaceae.</title>
        <authorList>
            <person name="Hahn M.W."/>
        </authorList>
    </citation>
    <scope>NUCLEOTIDE SEQUENCE</scope>
    <source>
        <strain evidence="13">LF4-65</strain>
    </source>
</reference>
<comment type="caution">
    <text evidence="13">The sequence shown here is derived from an EMBL/GenBank/DDBJ whole genome shotgun (WGS) entry which is preliminary data.</text>
</comment>
<dbReference type="InterPro" id="IPR036206">
    <property type="entry name" value="ThiamineP_synth_sf"/>
</dbReference>
<dbReference type="EC" id="2.5.1.3" evidence="9"/>
<evidence type="ECO:0000256" key="7">
    <source>
        <dbReference type="ARBA" id="ARBA00047851"/>
    </source>
</evidence>
<evidence type="ECO:0000259" key="12">
    <source>
        <dbReference type="Pfam" id="PF02581"/>
    </source>
</evidence>
<dbReference type="GO" id="GO:0000287">
    <property type="term" value="F:magnesium ion binding"/>
    <property type="evidence" value="ECO:0007669"/>
    <property type="project" value="UniProtKB-UniRule"/>
</dbReference>
<evidence type="ECO:0000256" key="6">
    <source>
        <dbReference type="ARBA" id="ARBA00047334"/>
    </source>
</evidence>
<comment type="pathway">
    <text evidence="1 9 11">Cofactor biosynthesis; thiamine diphosphate biosynthesis; thiamine phosphate from 4-amino-2-methyl-5-diphosphomethylpyrimidine and 4-methyl-5-(2-phosphoethyl)-thiazole: step 1/1.</text>
</comment>
<gene>
    <name evidence="9 13" type="primary">thiE</name>
    <name evidence="13" type="ORF">KZZ10_07030</name>
</gene>
<dbReference type="PANTHER" id="PTHR20857">
    <property type="entry name" value="THIAMINE-PHOSPHATE PYROPHOSPHORYLASE"/>
    <property type="match status" value="1"/>
</dbReference>
<keyword evidence="2 9" id="KW-0808">Transferase</keyword>
<evidence type="ECO:0000256" key="9">
    <source>
        <dbReference type="HAMAP-Rule" id="MF_00097"/>
    </source>
</evidence>
<feature type="binding site" evidence="9">
    <location>
        <position position="73"/>
    </location>
    <ligand>
        <name>Mg(2+)</name>
        <dbReference type="ChEBI" id="CHEBI:18420"/>
    </ligand>
</feature>
<evidence type="ECO:0000256" key="1">
    <source>
        <dbReference type="ARBA" id="ARBA00005165"/>
    </source>
</evidence>
<dbReference type="AlphaFoldDB" id="A0A953N9W9"/>
<dbReference type="InterPro" id="IPR034291">
    <property type="entry name" value="TMP_synthase"/>
</dbReference>
<dbReference type="Pfam" id="PF02581">
    <property type="entry name" value="TMP-TENI"/>
    <property type="match status" value="1"/>
</dbReference>
<dbReference type="Proteomes" id="UP000739565">
    <property type="component" value="Unassembled WGS sequence"/>
</dbReference>
<comment type="function">
    <text evidence="9">Condenses 4-methyl-5-(beta-hydroxyethyl)thiazole monophosphate (THZ-P) and 2-methyl-4-amino-5-hydroxymethyl pyrimidine pyrophosphate (HMP-PP) to form thiamine monophosphate (TMP).</text>
</comment>
<dbReference type="NCBIfam" id="TIGR00693">
    <property type="entry name" value="thiE"/>
    <property type="match status" value="1"/>
</dbReference>
<sequence>MNNNLRFPRGLYGVTPEWTDADKLDQAVRAAARGGMTGLQLRHKTATPAWRKALARRLRDTCQEYGVVFMINDDWRLALEVGADGVHVGREDDAPELVRREIGPKLLLGVSCYADISLATKHLAHEVDYIAFGAMFSSQTKPLAPPAPLSVLTDGQALCQAMPHPRPTVVAIGGIGVSQAGSVIQAGADTIAVVGGLFASPNIEETARTFSAKFPDAHSKT</sequence>
<evidence type="ECO:0000313" key="13">
    <source>
        <dbReference type="EMBL" id="MBZ1350397.1"/>
    </source>
</evidence>
<evidence type="ECO:0000256" key="5">
    <source>
        <dbReference type="ARBA" id="ARBA00022977"/>
    </source>
</evidence>
<keyword evidence="3 9" id="KW-0479">Metal-binding</keyword>
<comment type="caution">
    <text evidence="9">Lacks conserved residue(s) required for the propagation of feature annotation.</text>
</comment>
<dbReference type="RefSeq" id="WP_259660773.1">
    <property type="nucleotide sequence ID" value="NZ_JAHXRI010000006.1"/>
</dbReference>
<accession>A0A953N9W9</accession>
<dbReference type="Gene3D" id="3.20.20.70">
    <property type="entry name" value="Aldolase class I"/>
    <property type="match status" value="1"/>
</dbReference>
<dbReference type="EMBL" id="JAHXRI010000006">
    <property type="protein sequence ID" value="MBZ1350397.1"/>
    <property type="molecule type" value="Genomic_DNA"/>
</dbReference>
<proteinExistence type="inferred from homology"/>
<comment type="catalytic activity">
    <reaction evidence="6 9 10">
        <text>4-methyl-5-(2-phosphooxyethyl)-thiazole + 4-amino-2-methyl-5-(diphosphooxymethyl)pyrimidine + H(+) = thiamine phosphate + diphosphate</text>
        <dbReference type="Rhea" id="RHEA:22328"/>
        <dbReference type="ChEBI" id="CHEBI:15378"/>
        <dbReference type="ChEBI" id="CHEBI:33019"/>
        <dbReference type="ChEBI" id="CHEBI:37575"/>
        <dbReference type="ChEBI" id="CHEBI:57841"/>
        <dbReference type="ChEBI" id="CHEBI:58296"/>
        <dbReference type="EC" id="2.5.1.3"/>
    </reaction>
</comment>
<evidence type="ECO:0000256" key="4">
    <source>
        <dbReference type="ARBA" id="ARBA00022842"/>
    </source>
</evidence>
<dbReference type="GO" id="GO:0009228">
    <property type="term" value="P:thiamine biosynthetic process"/>
    <property type="evidence" value="ECO:0007669"/>
    <property type="project" value="UniProtKB-KW"/>
</dbReference>
<keyword evidence="5 9" id="KW-0784">Thiamine biosynthesis</keyword>
<protein>
    <recommendedName>
        <fullName evidence="9">Thiamine-phosphate synthase</fullName>
        <shortName evidence="9">TP synthase</shortName>
        <shortName evidence="9">TPS</shortName>
        <ecNumber evidence="9">2.5.1.3</ecNumber>
    </recommendedName>
    <alternativeName>
        <fullName evidence="9">Thiamine-phosphate pyrophosphorylase</fullName>
        <shortName evidence="9">TMP pyrophosphorylase</shortName>
        <shortName evidence="9">TMP-PPase</shortName>
    </alternativeName>
</protein>
<feature type="binding site" evidence="9">
    <location>
        <begin position="138"/>
        <end position="140"/>
    </location>
    <ligand>
        <name>2-[(2R,5Z)-2-carboxy-4-methylthiazol-5(2H)-ylidene]ethyl phosphate</name>
        <dbReference type="ChEBI" id="CHEBI:62899"/>
    </ligand>
</feature>
<dbReference type="GO" id="GO:0005737">
    <property type="term" value="C:cytoplasm"/>
    <property type="evidence" value="ECO:0007669"/>
    <property type="project" value="TreeGrafter"/>
</dbReference>
<feature type="binding site" evidence="9">
    <location>
        <begin position="40"/>
        <end position="44"/>
    </location>
    <ligand>
        <name>4-amino-2-methyl-5-(diphosphooxymethyl)pyrimidine</name>
        <dbReference type="ChEBI" id="CHEBI:57841"/>
    </ligand>
</feature>
<dbReference type="GO" id="GO:0009229">
    <property type="term" value="P:thiamine diphosphate biosynthetic process"/>
    <property type="evidence" value="ECO:0007669"/>
    <property type="project" value="UniProtKB-UniRule"/>
</dbReference>
<dbReference type="InterPro" id="IPR013785">
    <property type="entry name" value="Aldolase_TIM"/>
</dbReference>
<feature type="binding site" evidence="9">
    <location>
        <position position="72"/>
    </location>
    <ligand>
        <name>4-amino-2-methyl-5-(diphosphooxymethyl)pyrimidine</name>
        <dbReference type="ChEBI" id="CHEBI:57841"/>
    </ligand>
</feature>
<feature type="binding site" evidence="9">
    <location>
        <position position="141"/>
    </location>
    <ligand>
        <name>4-amino-2-methyl-5-(diphosphooxymethyl)pyrimidine</name>
        <dbReference type="ChEBI" id="CHEBI:57841"/>
    </ligand>
</feature>
<comment type="cofactor">
    <cofactor evidence="9">
        <name>Mg(2+)</name>
        <dbReference type="ChEBI" id="CHEBI:18420"/>
    </cofactor>
    <text evidence="9">Binds 1 Mg(2+) ion per subunit.</text>
</comment>